<feature type="region of interest" description="Disordered" evidence="1">
    <location>
        <begin position="120"/>
        <end position="139"/>
    </location>
</feature>
<dbReference type="Proteomes" id="UP001221757">
    <property type="component" value="Unassembled WGS sequence"/>
</dbReference>
<keyword evidence="3" id="KW-1185">Reference proteome</keyword>
<accession>A0AAD7BQF1</accession>
<gene>
    <name evidence="2" type="ORF">B0H17DRAFT_1150869</name>
</gene>
<reference evidence="2" key="1">
    <citation type="submission" date="2023-03" db="EMBL/GenBank/DDBJ databases">
        <title>Massive genome expansion in bonnet fungi (Mycena s.s.) driven by repeated elements and novel gene families across ecological guilds.</title>
        <authorList>
            <consortium name="Lawrence Berkeley National Laboratory"/>
            <person name="Harder C.B."/>
            <person name="Miyauchi S."/>
            <person name="Viragh M."/>
            <person name="Kuo A."/>
            <person name="Thoen E."/>
            <person name="Andreopoulos B."/>
            <person name="Lu D."/>
            <person name="Skrede I."/>
            <person name="Drula E."/>
            <person name="Henrissat B."/>
            <person name="Morin E."/>
            <person name="Kohler A."/>
            <person name="Barry K."/>
            <person name="LaButti K."/>
            <person name="Morin E."/>
            <person name="Salamov A."/>
            <person name="Lipzen A."/>
            <person name="Mereny Z."/>
            <person name="Hegedus B."/>
            <person name="Baldrian P."/>
            <person name="Stursova M."/>
            <person name="Weitz H."/>
            <person name="Taylor A."/>
            <person name="Grigoriev I.V."/>
            <person name="Nagy L.G."/>
            <person name="Martin F."/>
            <person name="Kauserud H."/>
        </authorList>
    </citation>
    <scope>NUCLEOTIDE SEQUENCE</scope>
    <source>
        <strain evidence="2">CBHHK067</strain>
    </source>
</reference>
<evidence type="ECO:0000313" key="3">
    <source>
        <dbReference type="Proteomes" id="UP001221757"/>
    </source>
</evidence>
<organism evidence="2 3">
    <name type="scientific">Mycena rosella</name>
    <name type="common">Pink bonnet</name>
    <name type="synonym">Agaricus rosellus</name>
    <dbReference type="NCBI Taxonomy" id="1033263"/>
    <lineage>
        <taxon>Eukaryota</taxon>
        <taxon>Fungi</taxon>
        <taxon>Dikarya</taxon>
        <taxon>Basidiomycota</taxon>
        <taxon>Agaricomycotina</taxon>
        <taxon>Agaricomycetes</taxon>
        <taxon>Agaricomycetidae</taxon>
        <taxon>Agaricales</taxon>
        <taxon>Marasmiineae</taxon>
        <taxon>Mycenaceae</taxon>
        <taxon>Mycena</taxon>
    </lineage>
</organism>
<comment type="caution">
    <text evidence="2">The sequence shown here is derived from an EMBL/GenBank/DDBJ whole genome shotgun (WGS) entry which is preliminary data.</text>
</comment>
<feature type="compositionally biased region" description="Basic and acidic residues" evidence="1">
    <location>
        <begin position="120"/>
        <end position="130"/>
    </location>
</feature>
<evidence type="ECO:0000313" key="2">
    <source>
        <dbReference type="EMBL" id="KAJ7627498.1"/>
    </source>
</evidence>
<proteinExistence type="predicted"/>
<protein>
    <submittedName>
        <fullName evidence="2">Uncharacterized protein</fullName>
    </submittedName>
</protein>
<dbReference type="AlphaFoldDB" id="A0AAD7BQF1"/>
<sequence>MTTWRISADAAWRSCTRTRDPSPLARWTRLSAMRGAWSGSARGSPLFRIPAAPFSYSVSTAVLARAAWYTNSRSKVGWGAGVAARVVGTQNINSRPSQSPEWCKGLISLDMLEGLEEPKDLNDVRDRRSGAELSQVERTARARYTRSGGAFTRKLRTAAGTGRND</sequence>
<dbReference type="EMBL" id="JARKIE010000569">
    <property type="protein sequence ID" value="KAJ7627498.1"/>
    <property type="molecule type" value="Genomic_DNA"/>
</dbReference>
<evidence type="ECO:0000256" key="1">
    <source>
        <dbReference type="SAM" id="MobiDB-lite"/>
    </source>
</evidence>
<name>A0AAD7BQF1_MYCRO</name>